<feature type="region of interest" description="Disordered" evidence="11">
    <location>
        <begin position="169"/>
        <end position="215"/>
    </location>
</feature>
<reference evidence="13" key="1">
    <citation type="submission" date="2023-06" db="EMBL/GenBank/DDBJ databases">
        <title>Male Hemibagrus guttatus genome.</title>
        <authorList>
            <person name="Bian C."/>
        </authorList>
    </citation>
    <scope>NUCLEOTIDE SEQUENCE</scope>
    <source>
        <strain evidence="13">Male_cb2023</strain>
        <tissue evidence="13">Muscle</tissue>
    </source>
</reference>
<evidence type="ECO:0000256" key="7">
    <source>
        <dbReference type="ARBA" id="ARBA00022989"/>
    </source>
</evidence>
<comment type="subcellular location">
    <subcellularLocation>
        <location evidence="1">Endoplasmic reticulum membrane</location>
        <topology evidence="1">Single-pass type I membrane protein</topology>
    </subcellularLocation>
</comment>
<comment type="function">
    <text evidence="9">TRAP proteins are part of a complex whose function is to bind calcium to the ER membrane and thereby regulate the retention of ER resident proteins. May be involved in the recycling of the translocation apparatus after completion of the translocation process or may function as a membrane-bound chaperone facilitating folding of translocated proteins.</text>
</comment>
<dbReference type="PANTHER" id="PTHR12924:SF1">
    <property type="entry name" value="TRANSLOCON-ASSOCIATED PROTEIN SUBUNIT ALPHA"/>
    <property type="match status" value="1"/>
</dbReference>
<evidence type="ECO:0000256" key="10">
    <source>
        <dbReference type="ARBA" id="ARBA00031071"/>
    </source>
</evidence>
<keyword evidence="7 12" id="KW-1133">Transmembrane helix</keyword>
<feature type="region of interest" description="Disordered" evidence="11">
    <location>
        <begin position="400"/>
        <end position="420"/>
    </location>
</feature>
<evidence type="ECO:0000256" key="11">
    <source>
        <dbReference type="SAM" id="MobiDB-lite"/>
    </source>
</evidence>
<organism evidence="13 14">
    <name type="scientific">Hemibagrus guttatus</name>
    <dbReference type="NCBI Taxonomy" id="175788"/>
    <lineage>
        <taxon>Eukaryota</taxon>
        <taxon>Metazoa</taxon>
        <taxon>Chordata</taxon>
        <taxon>Craniata</taxon>
        <taxon>Vertebrata</taxon>
        <taxon>Euteleostomi</taxon>
        <taxon>Actinopterygii</taxon>
        <taxon>Neopterygii</taxon>
        <taxon>Teleostei</taxon>
        <taxon>Ostariophysi</taxon>
        <taxon>Siluriformes</taxon>
        <taxon>Bagridae</taxon>
        <taxon>Hemibagrus</taxon>
    </lineage>
</organism>
<accession>A0AAE0UNH2</accession>
<feature type="compositionally biased region" description="Acidic residues" evidence="11">
    <location>
        <begin position="169"/>
        <end position="186"/>
    </location>
</feature>
<evidence type="ECO:0000256" key="6">
    <source>
        <dbReference type="ARBA" id="ARBA00022824"/>
    </source>
</evidence>
<evidence type="ECO:0000256" key="4">
    <source>
        <dbReference type="ARBA" id="ARBA00022692"/>
    </source>
</evidence>
<feature type="compositionally biased region" description="Acidic residues" evidence="11">
    <location>
        <begin position="195"/>
        <end position="204"/>
    </location>
</feature>
<dbReference type="Pfam" id="PF03896">
    <property type="entry name" value="TRAP_alpha"/>
    <property type="match status" value="1"/>
</dbReference>
<evidence type="ECO:0000256" key="3">
    <source>
        <dbReference type="ARBA" id="ARBA00020280"/>
    </source>
</evidence>
<keyword evidence="4 12" id="KW-0812">Transmembrane</keyword>
<comment type="caution">
    <text evidence="13">The sequence shown here is derived from an EMBL/GenBank/DDBJ whole genome shotgun (WGS) entry which is preliminary data.</text>
</comment>
<evidence type="ECO:0000256" key="1">
    <source>
        <dbReference type="ARBA" id="ARBA00004115"/>
    </source>
</evidence>
<feature type="compositionally biased region" description="Basic and acidic residues" evidence="11">
    <location>
        <begin position="205"/>
        <end position="215"/>
    </location>
</feature>
<evidence type="ECO:0000256" key="9">
    <source>
        <dbReference type="ARBA" id="ARBA00025620"/>
    </source>
</evidence>
<comment type="similarity">
    <text evidence="2">Belongs to the TRAP-alpha family.</text>
</comment>
<keyword evidence="8 12" id="KW-0472">Membrane</keyword>
<evidence type="ECO:0000313" key="14">
    <source>
        <dbReference type="Proteomes" id="UP001274896"/>
    </source>
</evidence>
<evidence type="ECO:0000256" key="2">
    <source>
        <dbReference type="ARBA" id="ARBA00006776"/>
    </source>
</evidence>
<dbReference type="PANTHER" id="PTHR12924">
    <property type="entry name" value="TRANSLOCON-ASSOCIATED PROTEIN, ALPHA SUBUNIT"/>
    <property type="match status" value="1"/>
</dbReference>
<name>A0AAE0UNH2_9TELE</name>
<feature type="transmembrane region" description="Helical" evidence="12">
    <location>
        <begin position="342"/>
        <end position="363"/>
    </location>
</feature>
<dbReference type="Proteomes" id="UP001274896">
    <property type="component" value="Unassembled WGS sequence"/>
</dbReference>
<dbReference type="EMBL" id="JAUCMX010000023">
    <property type="protein sequence ID" value="KAK3512835.1"/>
    <property type="molecule type" value="Genomic_DNA"/>
</dbReference>
<dbReference type="InterPro" id="IPR005595">
    <property type="entry name" value="TRAP_alpha"/>
</dbReference>
<protein>
    <recommendedName>
        <fullName evidence="3">Translocon-associated protein subunit alpha</fullName>
    </recommendedName>
    <alternativeName>
        <fullName evidence="10">Signal sequence receptor subunit alpha</fullName>
    </alternativeName>
</protein>
<keyword evidence="6" id="KW-0256">Endoplasmic reticulum</keyword>
<dbReference type="GO" id="GO:0005789">
    <property type="term" value="C:endoplasmic reticulum membrane"/>
    <property type="evidence" value="ECO:0007669"/>
    <property type="project" value="UniProtKB-SubCell"/>
</dbReference>
<proteinExistence type="inferred from homology"/>
<keyword evidence="14" id="KW-1185">Reference proteome</keyword>
<evidence type="ECO:0000313" key="13">
    <source>
        <dbReference type="EMBL" id="KAK3512835.1"/>
    </source>
</evidence>
<evidence type="ECO:0000256" key="5">
    <source>
        <dbReference type="ARBA" id="ARBA00022729"/>
    </source>
</evidence>
<gene>
    <name evidence="13" type="ORF">QTP70_027255</name>
</gene>
<evidence type="ECO:0000256" key="12">
    <source>
        <dbReference type="SAM" id="Phobius"/>
    </source>
</evidence>
<dbReference type="AlphaFoldDB" id="A0AAE0UNH2"/>
<keyword evidence="5" id="KW-0732">Signal</keyword>
<sequence length="420" mass="46938">MFREAATNCDSINSEEYTTSVTSYIDMCIDDVTVSKTITTCSNQKPWMTTKVRVLLKSRDSAFRAGDKTALKTARAKLSQAIREAKHTHTPRASTATFRTAETPGDLPWRRSRAPHSLVYIWWRTSPGIMLDFGLKSLFVYLLLFPAALLSGGRVYAEPEAEVIDEAADGAVEEEEDDEEEEEVLVEESQIRDGDVDDADDLDEDSHPADVTSHPDADTTIIFVTGEEFPANEIVKFLVGFSNKGSQDFTVRSLEASFRYPQDYQFYIQNFTALQLDAVVQPERQASFEYSFIPAQPMAGRPFGLVILLNYHDSEGNAFQSAIFNQTVTITELDEGLDGETMFMYIFLGGLISLMLFGMYQVLESRTRKRVPVKVETGTGGMNDVDISWIPQETLNIMNKASPRASPRKRATRTAGATDQ</sequence>
<evidence type="ECO:0000256" key="8">
    <source>
        <dbReference type="ARBA" id="ARBA00023136"/>
    </source>
</evidence>